<feature type="transmembrane region" description="Helical" evidence="6">
    <location>
        <begin position="421"/>
        <end position="439"/>
    </location>
</feature>
<comment type="similarity">
    <text evidence="2">Belongs to the purine-cytosine permease (2.A.39) family.</text>
</comment>
<dbReference type="CDD" id="cd11484">
    <property type="entry name" value="SLC-NCS1sbd_CobB-like"/>
    <property type="match status" value="1"/>
</dbReference>
<feature type="transmembrane region" description="Helical" evidence="6">
    <location>
        <begin position="212"/>
        <end position="232"/>
    </location>
</feature>
<keyword evidence="5 6" id="KW-0472">Membrane</keyword>
<feature type="transmembrane region" description="Helical" evidence="6">
    <location>
        <begin position="174"/>
        <end position="192"/>
    </location>
</feature>
<keyword evidence="4 6" id="KW-1133">Transmembrane helix</keyword>
<evidence type="ECO:0000256" key="2">
    <source>
        <dbReference type="ARBA" id="ARBA00008974"/>
    </source>
</evidence>
<proteinExistence type="inferred from homology"/>
<dbReference type="InterPro" id="IPR001248">
    <property type="entry name" value="Pur-cyt_permease"/>
</dbReference>
<feature type="transmembrane region" description="Helical" evidence="6">
    <location>
        <begin position="72"/>
        <end position="91"/>
    </location>
</feature>
<feature type="transmembrane region" description="Helical" evidence="6">
    <location>
        <begin position="278"/>
        <end position="298"/>
    </location>
</feature>
<dbReference type="Proteomes" id="UP000612893">
    <property type="component" value="Unassembled WGS sequence"/>
</dbReference>
<comment type="caution">
    <text evidence="7">The sequence shown here is derived from an EMBL/GenBank/DDBJ whole genome shotgun (WGS) entry which is preliminary data.</text>
</comment>
<feature type="transmembrane region" description="Helical" evidence="6">
    <location>
        <begin position="112"/>
        <end position="131"/>
    </location>
</feature>
<comment type="subcellular location">
    <subcellularLocation>
        <location evidence="1">Membrane</location>
        <topology evidence="1">Multi-pass membrane protein</topology>
    </subcellularLocation>
</comment>
<evidence type="ECO:0000256" key="6">
    <source>
        <dbReference type="SAM" id="Phobius"/>
    </source>
</evidence>
<dbReference type="RefSeq" id="WP_338202331.1">
    <property type="nucleotide sequence ID" value="NZ_JAEKNR010000136.1"/>
</dbReference>
<reference evidence="7" key="1">
    <citation type="submission" date="2020-10" db="EMBL/GenBank/DDBJ databases">
        <title>Ca. Dormibacterota MAGs.</title>
        <authorList>
            <person name="Montgomery K."/>
        </authorList>
    </citation>
    <scope>NUCLEOTIDE SEQUENCE [LARGE SCALE GENOMIC DNA]</scope>
    <source>
        <strain evidence="7">SC8812_S17_10</strain>
    </source>
</reference>
<evidence type="ECO:0000256" key="3">
    <source>
        <dbReference type="ARBA" id="ARBA00022692"/>
    </source>
</evidence>
<evidence type="ECO:0000313" key="8">
    <source>
        <dbReference type="Proteomes" id="UP000612893"/>
    </source>
</evidence>
<dbReference type="PANTHER" id="PTHR30569">
    <property type="entry name" value="CYTOSINE TRANSPORTER CODB"/>
    <property type="match status" value="1"/>
</dbReference>
<organism evidence="7 8">
    <name type="scientific">Candidatus Nephthysia bennettiae</name>
    <dbReference type="NCBI Taxonomy" id="3127016"/>
    <lineage>
        <taxon>Bacteria</taxon>
        <taxon>Bacillati</taxon>
        <taxon>Candidatus Dormiibacterota</taxon>
        <taxon>Candidatus Dormibacteria</taxon>
        <taxon>Candidatus Dormibacterales</taxon>
        <taxon>Candidatus Dormibacteraceae</taxon>
        <taxon>Candidatus Nephthysia</taxon>
    </lineage>
</organism>
<accession>A0A934K855</accession>
<dbReference type="Pfam" id="PF02133">
    <property type="entry name" value="Transp_cyt_pur"/>
    <property type="match status" value="1"/>
</dbReference>
<evidence type="ECO:0000313" key="7">
    <source>
        <dbReference type="EMBL" id="MBJ7599012.1"/>
    </source>
</evidence>
<dbReference type="EMBL" id="JAEKNR010000136">
    <property type="protein sequence ID" value="MBJ7599012.1"/>
    <property type="molecule type" value="Genomic_DNA"/>
</dbReference>
<dbReference type="AlphaFoldDB" id="A0A934K855"/>
<dbReference type="GO" id="GO:0015209">
    <property type="term" value="F:cytosine transmembrane transporter activity"/>
    <property type="evidence" value="ECO:0007669"/>
    <property type="project" value="InterPro"/>
</dbReference>
<sequence>MAKAVDRRPGSADEAEFDIHIGRDDYALTSVPMEDRHHWFVVFLQRFGQLSALSQFLLGATLGFGLDFWPAFWAFTLGAIILEIVSIFTGIAGMREGLSTSLLTRWTGFGRYGSSVLGLIITISLMGWFGVQNAVFAEGLDSLLPHALPVWAWQIITGAIVTVIVIWGFLSMTWTAYVTVPAFVLLCFYSIGVEFTKHPIGTLIGSPHPGPALGIGVGATLVAGGFMVGAVITPDMSRFNRSWQDVVKQTVVGFTLGEYTIGMIGVLLAHAIKTQNVIGIVTTTSGAIGVLVLVAATLKINDWNLYSGSLGLANFIDTMFGHRIHRALLTLVVGALGTLLSALGILQHFVGFLVLLGVAFPPVGAIIVVDYFILRTHRRDLDEARKAGRLPERVPPWNPVGLVSWLVASVAGYYISWGIQSVNSLVIAGVLYYVLSRLVPAVQPGARKATA</sequence>
<feature type="transmembrane region" description="Helical" evidence="6">
    <location>
        <begin position="252"/>
        <end position="272"/>
    </location>
</feature>
<feature type="transmembrane region" description="Helical" evidence="6">
    <location>
        <begin position="47"/>
        <end position="66"/>
    </location>
</feature>
<feature type="transmembrane region" description="Helical" evidence="6">
    <location>
        <begin position="151"/>
        <end position="169"/>
    </location>
</feature>
<dbReference type="GO" id="GO:0005886">
    <property type="term" value="C:plasma membrane"/>
    <property type="evidence" value="ECO:0007669"/>
    <property type="project" value="TreeGrafter"/>
</dbReference>
<evidence type="ECO:0000256" key="4">
    <source>
        <dbReference type="ARBA" id="ARBA00022989"/>
    </source>
</evidence>
<dbReference type="Gene3D" id="1.10.4160.10">
    <property type="entry name" value="Hydantoin permease"/>
    <property type="match status" value="1"/>
</dbReference>
<dbReference type="InterPro" id="IPR030191">
    <property type="entry name" value="CodB"/>
</dbReference>
<keyword evidence="3 6" id="KW-0812">Transmembrane</keyword>
<feature type="transmembrane region" description="Helical" evidence="6">
    <location>
        <begin position="395"/>
        <end position="415"/>
    </location>
</feature>
<evidence type="ECO:0000256" key="5">
    <source>
        <dbReference type="ARBA" id="ARBA00023136"/>
    </source>
</evidence>
<keyword evidence="8" id="KW-1185">Reference proteome</keyword>
<feature type="transmembrane region" description="Helical" evidence="6">
    <location>
        <begin position="352"/>
        <end position="374"/>
    </location>
</feature>
<protein>
    <submittedName>
        <fullName evidence="7">Cytosine permease</fullName>
    </submittedName>
</protein>
<dbReference type="PANTHER" id="PTHR30569:SF0">
    <property type="entry name" value="CYTOSINE PERMEASE"/>
    <property type="match status" value="1"/>
</dbReference>
<gene>
    <name evidence="7" type="ORF">JF922_13130</name>
</gene>
<evidence type="ECO:0000256" key="1">
    <source>
        <dbReference type="ARBA" id="ARBA00004141"/>
    </source>
</evidence>
<feature type="transmembrane region" description="Helical" evidence="6">
    <location>
        <begin position="327"/>
        <end position="346"/>
    </location>
</feature>
<name>A0A934K855_9BACT</name>